<proteinExistence type="predicted"/>
<evidence type="ECO:0000313" key="2">
    <source>
        <dbReference type="EMBL" id="CEM34235.1"/>
    </source>
</evidence>
<feature type="transmembrane region" description="Helical" evidence="1">
    <location>
        <begin position="12"/>
        <end position="34"/>
    </location>
</feature>
<reference evidence="2" key="1">
    <citation type="submission" date="2014-11" db="EMBL/GenBank/DDBJ databases">
        <authorList>
            <person name="Otto D Thomas"/>
            <person name="Naeem Raeece"/>
        </authorList>
    </citation>
    <scope>NUCLEOTIDE SEQUENCE</scope>
</reference>
<feature type="transmembrane region" description="Helical" evidence="1">
    <location>
        <begin position="101"/>
        <end position="120"/>
    </location>
</feature>
<keyword evidence="1" id="KW-0472">Membrane</keyword>
<dbReference type="EMBL" id="CDMZ01001547">
    <property type="protein sequence ID" value="CEM34235.1"/>
    <property type="molecule type" value="Genomic_DNA"/>
</dbReference>
<dbReference type="AlphaFoldDB" id="A0A0G4GTY9"/>
<evidence type="ECO:0000256" key="1">
    <source>
        <dbReference type="SAM" id="Phobius"/>
    </source>
</evidence>
<feature type="transmembrane region" description="Helical" evidence="1">
    <location>
        <begin position="184"/>
        <end position="201"/>
    </location>
</feature>
<gene>
    <name evidence="2" type="ORF">Cvel_759</name>
</gene>
<feature type="transmembrane region" description="Helical" evidence="1">
    <location>
        <begin position="153"/>
        <end position="172"/>
    </location>
</feature>
<organism evidence="2">
    <name type="scientific">Chromera velia CCMP2878</name>
    <dbReference type="NCBI Taxonomy" id="1169474"/>
    <lineage>
        <taxon>Eukaryota</taxon>
        <taxon>Sar</taxon>
        <taxon>Alveolata</taxon>
        <taxon>Colpodellida</taxon>
        <taxon>Chromeraceae</taxon>
        <taxon>Chromera</taxon>
    </lineage>
</organism>
<dbReference type="VEuPathDB" id="CryptoDB:Cvel_759"/>
<keyword evidence="1" id="KW-0812">Transmembrane</keyword>
<protein>
    <submittedName>
        <fullName evidence="2">Uncharacterized protein</fullName>
    </submittedName>
</protein>
<feature type="transmembrane region" description="Helical" evidence="1">
    <location>
        <begin position="221"/>
        <end position="239"/>
    </location>
</feature>
<name>A0A0G4GTY9_9ALVE</name>
<accession>A0A0G4GTY9</accession>
<sequence length="253" mass="28678">MTSEKVLKVLYILVACLCMMMINWVFLFPATWALGLSEGHKNRLEAFTKIQSIVPPSLLMKYEGHPDIQLGHTLMSGFWSMCVPFQIHEGLRKKYRTAHRWVGYFFTLFGVCMMVGLALIDHRKLSFLDNDFQDVPESAPISALGFGFLNHHLVMRLMGVWFLTTLAVAVLAARRRDFVTHRKWIYRHVGSGIWVAVQRLYVVPADTSSPEMQRRSFADGAIVAMIVTVFLGEVAVWALRSGSQKEKVKGKAG</sequence>
<keyword evidence="1" id="KW-1133">Transmembrane helix</keyword>